<proteinExistence type="inferred from homology"/>
<comment type="catalytic activity">
    <reaction evidence="8 9">
        <text>RNA(n) + a ribonucleoside 5'-triphosphate = RNA(n+1) + diphosphate</text>
        <dbReference type="Rhea" id="RHEA:21248"/>
        <dbReference type="Rhea" id="RHEA-COMP:14527"/>
        <dbReference type="Rhea" id="RHEA-COMP:17342"/>
        <dbReference type="ChEBI" id="CHEBI:33019"/>
        <dbReference type="ChEBI" id="CHEBI:61557"/>
        <dbReference type="ChEBI" id="CHEBI:140395"/>
        <dbReference type="EC" id="2.7.7.6"/>
    </reaction>
</comment>
<dbReference type="PROSITE" id="PS00489">
    <property type="entry name" value="RNA_POL_PHAGE_2"/>
    <property type="match status" value="1"/>
</dbReference>
<reference evidence="11 12" key="1">
    <citation type="submission" date="2024-11" db="EMBL/GenBank/DDBJ databases">
        <title>A near-complete genome assembly of Cinchona calisaya.</title>
        <authorList>
            <person name="Lian D.C."/>
            <person name="Zhao X.W."/>
            <person name="Wei L."/>
        </authorList>
    </citation>
    <scope>NUCLEOTIDE SEQUENCE [LARGE SCALE GENOMIC DNA]</scope>
    <source>
        <tissue evidence="11">Nenye</tissue>
    </source>
</reference>
<dbReference type="GO" id="GO:0000428">
    <property type="term" value="C:DNA-directed RNA polymerase complex"/>
    <property type="evidence" value="ECO:0007669"/>
    <property type="project" value="UniProtKB-KW"/>
</dbReference>
<comment type="caution">
    <text evidence="11">The sequence shown here is derived from an EMBL/GenBank/DDBJ whole genome shotgun (WGS) entry which is preliminary data.</text>
</comment>
<dbReference type="InterPro" id="IPR046950">
    <property type="entry name" value="DNA-dir_Rpol_C_phage-type"/>
</dbReference>
<dbReference type="EC" id="2.7.7.6" evidence="3 9"/>
<evidence type="ECO:0000313" key="11">
    <source>
        <dbReference type="EMBL" id="KAL3534692.1"/>
    </source>
</evidence>
<dbReference type="Proteomes" id="UP001630127">
    <property type="component" value="Unassembled WGS sequence"/>
</dbReference>
<dbReference type="Pfam" id="PF00940">
    <property type="entry name" value="RNA_pol"/>
    <property type="match status" value="1"/>
</dbReference>
<dbReference type="GO" id="GO:0003899">
    <property type="term" value="F:DNA-directed RNA polymerase activity"/>
    <property type="evidence" value="ECO:0007669"/>
    <property type="project" value="UniProtKB-EC"/>
</dbReference>
<sequence length="854" mass="98798">MLDRTVRTQANIINKMESSQEISSRVDSSKEGDIKQKKGNKFEIGRRLLEFMMERQVIHIESISADDKKAVVKEKGKGYLESNLFAVCNFDLSILPLKLNLPMVCKPLDWVHPTEIEFHFDFEVRKPFVLSDMRGGYLSSPTLDIYNRVGLLSSHNLSNFNIELHSCKYKEMCSILNGLQKQGFQINKKVLEFIKKNRPTLEKVGLLMPRILARVNLKEAFDLLRKSYYQNMAIKGACSLGALLNELAIRAQKARIYRSGILHFHERDLARSLIVFANNHQEEEGSNQSAKDIVASAAAFKYKKFYLYDEALQWYKENQSLTYASDESLISFAKGASAPFQFIAKALCNDGVQEYNRIPITQDATASAYQIMSYLLLNEEMARRTNLIPHPDGKLQDVYTYLLQDLKEFMRHRINDKLKMEIIESKLDRKLIKRLFMPLIYGKTLISMEMDIRLTYGQLLSRKDSYNLAKLSNEFWIHKYPDIANLMKLINIVSWFCSTKDRAVVYSIPYFTTKQDYMSFVKEEIIVYERNTKKRRRATLSVPTMKRDRRKTQSSTCANFIHQKDAYVAMKVVESLLSQRAAIYTVHDNFITTPPYVKVVPDIYTKVFINMGPPLQIINDFIKINLIIPYFHTQDINNISPLYYHNNNDPMPSDYLTDFLNSLSPTKDKKKWHTKVSDFIKCYNNYVDAVCGNQNQVIDSEKPSNEVKWNRFKKLLENRNINCFKDRITSFSNNGIGGIGCDMLYDPLMGPLVQSSLAHFLYMKKNRIDFKECENGDKLPDLMAFHPNYIRFAFMDSLIANKASVTLGSFKLYDFSPSAAFMDRDKLMLKIREQSPNLLNLEVGQHTSSMGIDC</sequence>
<evidence type="ECO:0000256" key="5">
    <source>
        <dbReference type="ARBA" id="ARBA00022679"/>
    </source>
</evidence>
<evidence type="ECO:0000256" key="4">
    <source>
        <dbReference type="ARBA" id="ARBA00022478"/>
    </source>
</evidence>
<evidence type="ECO:0000256" key="3">
    <source>
        <dbReference type="ARBA" id="ARBA00012418"/>
    </source>
</evidence>
<dbReference type="EMBL" id="JBJUIK010000002">
    <property type="protein sequence ID" value="KAL3534692.1"/>
    <property type="molecule type" value="Genomic_DNA"/>
</dbReference>
<comment type="function">
    <text evidence="1 9">DNA-dependent RNA polymerase catalyzes the transcription of DNA into RNA using the four ribonucleoside triphosphates as substrates.</text>
</comment>
<name>A0ABD3ATZ9_9GENT</name>
<dbReference type="SUPFAM" id="SSF56672">
    <property type="entry name" value="DNA/RNA polymerases"/>
    <property type="match status" value="1"/>
</dbReference>
<organism evidence="11 12">
    <name type="scientific">Cinchona calisaya</name>
    <dbReference type="NCBI Taxonomy" id="153742"/>
    <lineage>
        <taxon>Eukaryota</taxon>
        <taxon>Viridiplantae</taxon>
        <taxon>Streptophyta</taxon>
        <taxon>Embryophyta</taxon>
        <taxon>Tracheophyta</taxon>
        <taxon>Spermatophyta</taxon>
        <taxon>Magnoliopsida</taxon>
        <taxon>eudicotyledons</taxon>
        <taxon>Gunneridae</taxon>
        <taxon>Pentapetalae</taxon>
        <taxon>asterids</taxon>
        <taxon>lamiids</taxon>
        <taxon>Gentianales</taxon>
        <taxon>Rubiaceae</taxon>
        <taxon>Cinchonoideae</taxon>
        <taxon>Cinchoneae</taxon>
        <taxon>Cinchona</taxon>
    </lineage>
</organism>
<protein>
    <recommendedName>
        <fullName evidence="3 9">DNA-directed RNA polymerase</fullName>
        <ecNumber evidence="3 9">2.7.7.6</ecNumber>
    </recommendedName>
</protein>
<dbReference type="AlphaFoldDB" id="A0ABD3ATZ9"/>
<evidence type="ECO:0000256" key="9">
    <source>
        <dbReference type="RuleBase" id="RU003805"/>
    </source>
</evidence>
<evidence type="ECO:0000259" key="10">
    <source>
        <dbReference type="Pfam" id="PF00940"/>
    </source>
</evidence>
<dbReference type="InterPro" id="IPR043502">
    <property type="entry name" value="DNA/RNA_pol_sf"/>
</dbReference>
<evidence type="ECO:0000256" key="8">
    <source>
        <dbReference type="ARBA" id="ARBA00048552"/>
    </source>
</evidence>
<dbReference type="PROSITE" id="PS00900">
    <property type="entry name" value="RNA_POL_PHAGE_1"/>
    <property type="match status" value="1"/>
</dbReference>
<dbReference type="Gene3D" id="1.10.150.20">
    <property type="entry name" value="5' to 3' exonuclease, C-terminal subdomain"/>
    <property type="match status" value="1"/>
</dbReference>
<evidence type="ECO:0000313" key="12">
    <source>
        <dbReference type="Proteomes" id="UP001630127"/>
    </source>
</evidence>
<evidence type="ECO:0000256" key="2">
    <source>
        <dbReference type="ARBA" id="ARBA00009493"/>
    </source>
</evidence>
<keyword evidence="4 9" id="KW-0240">DNA-directed RNA polymerase</keyword>
<evidence type="ECO:0000256" key="6">
    <source>
        <dbReference type="ARBA" id="ARBA00022695"/>
    </source>
</evidence>
<keyword evidence="6 9" id="KW-0548">Nucleotidyltransferase</keyword>
<accession>A0ABD3ATZ9</accession>
<dbReference type="InterPro" id="IPR002092">
    <property type="entry name" value="DNA-dir_Rpol_phage-type"/>
</dbReference>
<keyword evidence="12" id="KW-1185">Reference proteome</keyword>
<dbReference type="PANTHER" id="PTHR10102">
    <property type="entry name" value="DNA-DIRECTED RNA POLYMERASE, MITOCHONDRIAL"/>
    <property type="match status" value="1"/>
</dbReference>
<evidence type="ECO:0000256" key="7">
    <source>
        <dbReference type="ARBA" id="ARBA00023163"/>
    </source>
</evidence>
<keyword evidence="5 9" id="KW-0808">Transferase</keyword>
<comment type="similarity">
    <text evidence="2 9">Belongs to the phage and mitochondrial RNA polymerase family.</text>
</comment>
<evidence type="ECO:0000256" key="1">
    <source>
        <dbReference type="ARBA" id="ARBA00004026"/>
    </source>
</evidence>
<gene>
    <name evidence="11" type="ORF">ACH5RR_003153</name>
</gene>
<dbReference type="PANTHER" id="PTHR10102:SF8">
    <property type="entry name" value="DNA-DIRECTED RNA POLYMERASE-RELATED"/>
    <property type="match status" value="1"/>
</dbReference>
<keyword evidence="7 9" id="KW-0804">Transcription</keyword>
<feature type="domain" description="DNA-directed RNA polymerase C-terminal" evidence="10">
    <location>
        <begin position="302"/>
        <end position="611"/>
    </location>
</feature>